<evidence type="ECO:0000313" key="2">
    <source>
        <dbReference type="EMBL" id="SNS59991.1"/>
    </source>
</evidence>
<name>A0A239FT14_9FIRM</name>
<feature type="transmembrane region" description="Helical" evidence="1">
    <location>
        <begin position="67"/>
        <end position="84"/>
    </location>
</feature>
<keyword evidence="1" id="KW-0472">Membrane</keyword>
<evidence type="ECO:0000313" key="3">
    <source>
        <dbReference type="Proteomes" id="UP000198304"/>
    </source>
</evidence>
<proteinExistence type="predicted"/>
<protein>
    <recommendedName>
        <fullName evidence="4">DUF4129 domain-containing protein</fullName>
    </recommendedName>
</protein>
<gene>
    <name evidence="2" type="ORF">SAMN05446037_101428</name>
</gene>
<dbReference type="RefSeq" id="WP_089283582.1">
    <property type="nucleotide sequence ID" value="NZ_FZOJ01000014.1"/>
</dbReference>
<dbReference type="EMBL" id="FZOJ01000014">
    <property type="protein sequence ID" value="SNS59991.1"/>
    <property type="molecule type" value="Genomic_DNA"/>
</dbReference>
<keyword evidence="1" id="KW-1133">Transmembrane helix</keyword>
<dbReference type="OrthoDB" id="1952387at2"/>
<organism evidence="2 3">
    <name type="scientific">Anaerovirgula multivorans</name>
    <dbReference type="NCBI Taxonomy" id="312168"/>
    <lineage>
        <taxon>Bacteria</taxon>
        <taxon>Bacillati</taxon>
        <taxon>Bacillota</taxon>
        <taxon>Clostridia</taxon>
        <taxon>Peptostreptococcales</taxon>
        <taxon>Natronincolaceae</taxon>
        <taxon>Anaerovirgula</taxon>
    </lineage>
</organism>
<accession>A0A239FT14</accession>
<dbReference type="AlphaFoldDB" id="A0A239FT14"/>
<dbReference type="Proteomes" id="UP000198304">
    <property type="component" value="Unassembled WGS sequence"/>
</dbReference>
<sequence length="215" mass="25787">MENNLLSHQENFKKVAEEIINSSKYMHLKEKENLWEKIAEIIERIFNRISPETYEPYNVNPIGSQNLFFVMLILLITLLLFYLIKSQKNVVKSHQRVIYGETVDQNTTYEGLYKKALHRENEGKFRHAIRLYFISVLLYMNEKSLWFLDDSKTNYEIAISLKEKGFKKTNNFKSMGDYFEYIWYGNKQIDSVNFSRYKEIAKELLLEVKNYSEKK</sequence>
<evidence type="ECO:0000256" key="1">
    <source>
        <dbReference type="SAM" id="Phobius"/>
    </source>
</evidence>
<keyword evidence="1" id="KW-0812">Transmembrane</keyword>
<reference evidence="2 3" key="1">
    <citation type="submission" date="2017-06" db="EMBL/GenBank/DDBJ databases">
        <authorList>
            <person name="Kim H.J."/>
            <person name="Triplett B.A."/>
        </authorList>
    </citation>
    <scope>NUCLEOTIDE SEQUENCE [LARGE SCALE GENOMIC DNA]</scope>
    <source>
        <strain evidence="2 3">SCA</strain>
    </source>
</reference>
<evidence type="ECO:0008006" key="4">
    <source>
        <dbReference type="Google" id="ProtNLM"/>
    </source>
</evidence>
<keyword evidence="3" id="KW-1185">Reference proteome</keyword>